<comment type="caution">
    <text evidence="2">The sequence shown here is derived from an EMBL/GenBank/DDBJ whole genome shotgun (WGS) entry which is preliminary data.</text>
</comment>
<accession>A0ABS1ML04</accession>
<protein>
    <submittedName>
        <fullName evidence="2">Uncharacterized protein</fullName>
    </submittedName>
</protein>
<keyword evidence="3" id="KW-1185">Reference proteome</keyword>
<reference evidence="2 3" key="1">
    <citation type="submission" date="2021-01" db="EMBL/GenBank/DDBJ databases">
        <title>WGS of actinomycetes isolated from Thailand.</title>
        <authorList>
            <person name="Thawai C."/>
        </authorList>
    </citation>
    <scope>NUCLEOTIDE SEQUENCE [LARGE SCALE GENOMIC DNA]</scope>
    <source>
        <strain evidence="2 3">CH9-7</strain>
    </source>
</reference>
<feature type="region of interest" description="Disordered" evidence="1">
    <location>
        <begin position="216"/>
        <end position="237"/>
    </location>
</feature>
<feature type="compositionally biased region" description="Gly residues" evidence="1">
    <location>
        <begin position="891"/>
        <end position="950"/>
    </location>
</feature>
<evidence type="ECO:0000313" key="3">
    <source>
        <dbReference type="Proteomes" id="UP000629371"/>
    </source>
</evidence>
<sequence length="1199" mass="125679">MDIALPTDDTGGPARCCVFLSDNRTGGPVSGALAFLEAQVTVLEEGSDGEVGAVARAGGTARIPLGLLGSDHAGYLSWDLAPLWRQALHLAERPDGSTAEVRLAHVWLYLGGPLQSAVDVLAEADERAQALVLRLGVDRDGVFTGSATGFPAMQSPSLLDWYLSPGSFAYVPAELIGQDGCETLLPSNVATQQYQVHQIVTVPDLMADLDFGAQYTAPTGEGGGTSDPSGTSVPSDVSPSARALAGFPVPIALVISYDVTWIPVGHGLGQVTYSLPLAPGEQVQLAVVDWSRTSTDSRLEDIALTDDLEHALTRDRTVDEVVKGAVNEWQRGGSVMTGAAGAASMGMFGGSAAIGGGYATTSGDRSVSADTVQNLHDQIRQHSTSVRDMRSTVVVQSRQAESSTAQTRTVRNHNHAHAMTLLYYEVLRHFRVLVERGRVRPAVLLPAASPNLDDELVIVRYRRLLQAGLLDPQLAGGFDAVEKYAAWRELQPEVPVPPDPGSVEFILFQFRFTIGDLSSFQDRVPTTVTLTQRAPDGGQKVTDLIRPQHSDWDPDPAHLQNPGDFQHTHAVVDLAGVPRPDERVNWRDLRTISVTLVPPHTEGRNDDVAVEHLVVTAVDTAGNTHLLVDEPSGKLFQKPSTTWALAARQAPEPAPAPTPFQRLSDEENLLRIRLRRHLVQNREHYYRLIRLGEDPNARWTELARSSLTVGGITRPLFQAVENRALEVLGDATAFPLDPALFDGAGEGPVRLPEVEPARSEQLVSLPTRGVFAEAKLGHCNSAEVIDNTRFWDWQKSPDPDSAPQIAPVSTASREVVVATTPSGLPASAVTIVQPPQAPDPVGMAAALQLLGKGDIFRDESMQKEVAALLTSLAGNAAGLAGKNPGTPGAPGTPGSGPTPGTGTGGGAGPGTPGPGSGPGAPTGGGTGAPGGGMPGGGPGTGGTMPPGTGGTPADPGGTPGTTGPGTQPGTGDGGSGTPKPPAPAPRPTPRPPVPLGSDNRSFVFSFAPVSFGPSEADWERGRFAIAIFQDGKPVLSQDNVEPAAPSVILNGKVAPDKPLDVVVDGSSTHWVTYPSIYSSAMAGNPSTRGTPPGVLITTHLVGKLTLAGLDPKQRSDVFSIQREVKFTSVTLSEQQIRQQGLEKVVSGQINASFDKVISFGAGLSSSETSSTSTGTTTNKTDTVPVTFFTGLMSINQVKN</sequence>
<name>A0ABS1ML04_9ACTN</name>
<feature type="region of interest" description="Disordered" evidence="1">
    <location>
        <begin position="879"/>
        <end position="997"/>
    </location>
</feature>
<feature type="compositionally biased region" description="Polar residues" evidence="1">
    <location>
        <begin position="226"/>
        <end position="237"/>
    </location>
</feature>
<evidence type="ECO:0000256" key="1">
    <source>
        <dbReference type="SAM" id="MobiDB-lite"/>
    </source>
</evidence>
<gene>
    <name evidence="2" type="ORF">JK360_01730</name>
</gene>
<dbReference type="RefSeq" id="WP_201801315.1">
    <property type="nucleotide sequence ID" value="NZ_JAERRI010000001.1"/>
</dbReference>
<evidence type="ECO:0000313" key="2">
    <source>
        <dbReference type="EMBL" id="MBL1088126.1"/>
    </source>
</evidence>
<proteinExistence type="predicted"/>
<feature type="compositionally biased region" description="Gly residues" evidence="1">
    <location>
        <begin position="957"/>
        <end position="976"/>
    </location>
</feature>
<feature type="compositionally biased region" description="Pro residues" evidence="1">
    <location>
        <begin position="978"/>
        <end position="994"/>
    </location>
</feature>
<dbReference type="EMBL" id="JAERRI010000001">
    <property type="protein sequence ID" value="MBL1088126.1"/>
    <property type="molecule type" value="Genomic_DNA"/>
</dbReference>
<dbReference type="Proteomes" id="UP000629371">
    <property type="component" value="Unassembled WGS sequence"/>
</dbReference>
<organism evidence="2 3">
    <name type="scientific">Streptomyces siderophoricus</name>
    <dbReference type="NCBI Taxonomy" id="2802281"/>
    <lineage>
        <taxon>Bacteria</taxon>
        <taxon>Bacillati</taxon>
        <taxon>Actinomycetota</taxon>
        <taxon>Actinomycetes</taxon>
        <taxon>Kitasatosporales</taxon>
        <taxon>Streptomycetaceae</taxon>
        <taxon>Streptomyces</taxon>
    </lineage>
</organism>